<protein>
    <recommendedName>
        <fullName evidence="3">Exocyst subunit Exo70 family protein</fullName>
    </recommendedName>
</protein>
<name>A0AAU9P2Y2_9ASTR</name>
<accession>A0AAU9P2Y2</accession>
<dbReference type="Gene3D" id="1.20.1280.170">
    <property type="entry name" value="Exocyst complex component Exo70"/>
    <property type="match status" value="1"/>
</dbReference>
<evidence type="ECO:0000256" key="2">
    <source>
        <dbReference type="ARBA" id="ARBA00022448"/>
    </source>
</evidence>
<dbReference type="EMBL" id="CAKMRJ010005523">
    <property type="protein sequence ID" value="CAH1444403.1"/>
    <property type="molecule type" value="Genomic_DNA"/>
</dbReference>
<dbReference type="Proteomes" id="UP001157418">
    <property type="component" value="Unassembled WGS sequence"/>
</dbReference>
<dbReference type="GO" id="GO:0015031">
    <property type="term" value="P:protein transport"/>
    <property type="evidence" value="ECO:0007669"/>
    <property type="project" value="UniProtKB-KW"/>
</dbReference>
<comment type="similarity">
    <text evidence="1 3">Belongs to the EXO70 family.</text>
</comment>
<evidence type="ECO:0000256" key="3">
    <source>
        <dbReference type="RuleBase" id="RU365026"/>
    </source>
</evidence>
<organism evidence="5 6">
    <name type="scientific">Lactuca virosa</name>
    <dbReference type="NCBI Taxonomy" id="75947"/>
    <lineage>
        <taxon>Eukaryota</taxon>
        <taxon>Viridiplantae</taxon>
        <taxon>Streptophyta</taxon>
        <taxon>Embryophyta</taxon>
        <taxon>Tracheophyta</taxon>
        <taxon>Spermatophyta</taxon>
        <taxon>Magnoliopsida</taxon>
        <taxon>eudicotyledons</taxon>
        <taxon>Gunneridae</taxon>
        <taxon>Pentapetalae</taxon>
        <taxon>asterids</taxon>
        <taxon>campanulids</taxon>
        <taxon>Asterales</taxon>
        <taxon>Asteraceae</taxon>
        <taxon>Cichorioideae</taxon>
        <taxon>Cichorieae</taxon>
        <taxon>Lactucinae</taxon>
        <taxon>Lactuca</taxon>
    </lineage>
</organism>
<keyword evidence="6" id="KW-1185">Reference proteome</keyword>
<evidence type="ECO:0000259" key="4">
    <source>
        <dbReference type="Pfam" id="PF03081"/>
    </source>
</evidence>
<comment type="function">
    <text evidence="3">Component of the exocyst complex.</text>
</comment>
<dbReference type="PANTHER" id="PTHR12542:SF7">
    <property type="entry name" value="EXOCYST SUBUNIT EXO70 FAMILY PROTEIN"/>
    <property type="match status" value="1"/>
</dbReference>
<keyword evidence="3" id="KW-0653">Protein transport</keyword>
<reference evidence="5 6" key="1">
    <citation type="submission" date="2022-01" db="EMBL/GenBank/DDBJ databases">
        <authorList>
            <person name="Xiong W."/>
            <person name="Schranz E."/>
        </authorList>
    </citation>
    <scope>NUCLEOTIDE SEQUENCE [LARGE SCALE GENOMIC DNA]</scope>
</reference>
<proteinExistence type="inferred from homology"/>
<gene>
    <name evidence="5" type="ORF">LVIROSA_LOCUS30234</name>
</gene>
<feature type="domain" description="Exocyst complex subunit Exo70 C-terminal" evidence="4">
    <location>
        <begin position="21"/>
        <end position="100"/>
    </location>
</feature>
<evidence type="ECO:0000313" key="5">
    <source>
        <dbReference type="EMBL" id="CAH1444403.1"/>
    </source>
</evidence>
<dbReference type="AlphaFoldDB" id="A0AAU9P2Y2"/>
<evidence type="ECO:0000313" key="6">
    <source>
        <dbReference type="Proteomes" id="UP001157418"/>
    </source>
</evidence>
<sequence length="100" mass="11694">MKKSVLDTPTIKLLQIWISADHEERSSLTLHLIWIIVILQFNIEGNSKHYKDNSLAHLFIMNNVHYIVKKIKGSSELREMIGDHYLRKLTAKFRQAATSY</sequence>
<dbReference type="GO" id="GO:0006887">
    <property type="term" value="P:exocytosis"/>
    <property type="evidence" value="ECO:0007669"/>
    <property type="project" value="UniProtKB-KW"/>
</dbReference>
<dbReference type="SUPFAM" id="SSF74788">
    <property type="entry name" value="Cullin repeat-like"/>
    <property type="match status" value="1"/>
</dbReference>
<keyword evidence="2 3" id="KW-0813">Transport</keyword>
<dbReference type="InterPro" id="IPR016159">
    <property type="entry name" value="Cullin_repeat-like_dom_sf"/>
</dbReference>
<dbReference type="GO" id="GO:0005546">
    <property type="term" value="F:phosphatidylinositol-4,5-bisphosphate binding"/>
    <property type="evidence" value="ECO:0007669"/>
    <property type="project" value="InterPro"/>
</dbReference>
<dbReference type="PANTHER" id="PTHR12542">
    <property type="entry name" value="EXOCYST COMPLEX PROTEIN EXO70"/>
    <property type="match status" value="1"/>
</dbReference>
<comment type="caution">
    <text evidence="5">The sequence shown here is derived from an EMBL/GenBank/DDBJ whole genome shotgun (WGS) entry which is preliminary data.</text>
</comment>
<dbReference type="Pfam" id="PF03081">
    <property type="entry name" value="Exo70_C"/>
    <property type="match status" value="1"/>
</dbReference>
<dbReference type="InterPro" id="IPR046364">
    <property type="entry name" value="Exo70_C"/>
</dbReference>
<keyword evidence="3" id="KW-0268">Exocytosis</keyword>
<dbReference type="GO" id="GO:0000145">
    <property type="term" value="C:exocyst"/>
    <property type="evidence" value="ECO:0007669"/>
    <property type="project" value="InterPro"/>
</dbReference>
<evidence type="ECO:0000256" key="1">
    <source>
        <dbReference type="ARBA" id="ARBA00006756"/>
    </source>
</evidence>
<dbReference type="InterPro" id="IPR004140">
    <property type="entry name" value="Exo70"/>
</dbReference>